<feature type="transmembrane region" description="Helical" evidence="1">
    <location>
        <begin position="6"/>
        <end position="30"/>
    </location>
</feature>
<dbReference type="EMBL" id="CAJOBG010003435">
    <property type="protein sequence ID" value="CAF4062856.1"/>
    <property type="molecule type" value="Genomic_DNA"/>
</dbReference>
<evidence type="ECO:0000313" key="8">
    <source>
        <dbReference type="EMBL" id="CAF3940925.1"/>
    </source>
</evidence>
<dbReference type="EMBL" id="CAJNRF010013783">
    <property type="protein sequence ID" value="CAF2152093.1"/>
    <property type="molecule type" value="Genomic_DNA"/>
</dbReference>
<dbReference type="OrthoDB" id="9973535at2759"/>
<evidence type="ECO:0000313" key="2">
    <source>
        <dbReference type="EMBL" id="CAF1276366.1"/>
    </source>
</evidence>
<comment type="caution">
    <text evidence="6">The sequence shown here is derived from an EMBL/GenBank/DDBJ whole genome shotgun (WGS) entry which is preliminary data.</text>
</comment>
<dbReference type="Proteomes" id="UP000681967">
    <property type="component" value="Unassembled WGS sequence"/>
</dbReference>
<evidence type="ECO:0000313" key="7">
    <source>
        <dbReference type="EMBL" id="CAF3871095.1"/>
    </source>
</evidence>
<accession>A0A816Z884</accession>
<evidence type="ECO:0000313" key="3">
    <source>
        <dbReference type="EMBL" id="CAF1557656.1"/>
    </source>
</evidence>
<organism evidence="6 11">
    <name type="scientific">Rotaria magnacalcarata</name>
    <dbReference type="NCBI Taxonomy" id="392030"/>
    <lineage>
        <taxon>Eukaryota</taxon>
        <taxon>Metazoa</taxon>
        <taxon>Spiralia</taxon>
        <taxon>Gnathifera</taxon>
        <taxon>Rotifera</taxon>
        <taxon>Eurotatoria</taxon>
        <taxon>Bdelloidea</taxon>
        <taxon>Philodinida</taxon>
        <taxon>Philodinidae</taxon>
        <taxon>Rotaria</taxon>
    </lineage>
</organism>
<name>A0A816Z884_9BILA</name>
<dbReference type="Proteomes" id="UP000663842">
    <property type="component" value="Unassembled WGS sequence"/>
</dbReference>
<dbReference type="Proteomes" id="UP000676336">
    <property type="component" value="Unassembled WGS sequence"/>
</dbReference>
<evidence type="ECO:0000313" key="6">
    <source>
        <dbReference type="EMBL" id="CAF2200210.1"/>
    </source>
</evidence>
<dbReference type="EMBL" id="CAJOBH010001745">
    <property type="protein sequence ID" value="CAF3871095.1"/>
    <property type="molecule type" value="Genomic_DNA"/>
</dbReference>
<dbReference type="Proteomes" id="UP000663856">
    <property type="component" value="Unassembled WGS sequence"/>
</dbReference>
<dbReference type="EMBL" id="CAJNOV010007303">
    <property type="protein sequence ID" value="CAF1276366.1"/>
    <property type="molecule type" value="Genomic_DNA"/>
</dbReference>
<reference evidence="6" key="1">
    <citation type="submission" date="2021-02" db="EMBL/GenBank/DDBJ databases">
        <authorList>
            <person name="Nowell W R."/>
        </authorList>
    </citation>
    <scope>NUCLEOTIDE SEQUENCE</scope>
</reference>
<dbReference type="EMBL" id="CAJOBF010001347">
    <property type="protein sequence ID" value="CAF3940925.1"/>
    <property type="molecule type" value="Genomic_DNA"/>
</dbReference>
<evidence type="ECO:0000313" key="5">
    <source>
        <dbReference type="EMBL" id="CAF2165212.1"/>
    </source>
</evidence>
<dbReference type="AlphaFoldDB" id="A0A816Z884"/>
<evidence type="ECO:0000256" key="1">
    <source>
        <dbReference type="SAM" id="Phobius"/>
    </source>
</evidence>
<keyword evidence="12" id="KW-1185">Reference proteome</keyword>
<dbReference type="Proteomes" id="UP000663834">
    <property type="component" value="Unassembled WGS sequence"/>
</dbReference>
<gene>
    <name evidence="7" type="ORF">BYL167_LOCUS6921</name>
    <name evidence="2" type="ORF">CJN711_LOCUS15743</name>
    <name evidence="3" type="ORF">KQP761_LOCUS18116</name>
    <name evidence="6" type="ORF">MBJ925_LOCUS35343</name>
    <name evidence="10" type="ORF">OVN521_LOCUS18714</name>
    <name evidence="9" type="ORF">SMN809_LOCUS9833</name>
    <name evidence="8" type="ORF">UXM345_LOCUS12755</name>
    <name evidence="4" type="ORF">WKI299_LOCUS30512</name>
    <name evidence="5" type="ORF">XDN619_LOCUS30854</name>
</gene>
<evidence type="ECO:0000313" key="4">
    <source>
        <dbReference type="EMBL" id="CAF2152093.1"/>
    </source>
</evidence>
<evidence type="ECO:0000313" key="10">
    <source>
        <dbReference type="EMBL" id="CAF4062856.1"/>
    </source>
</evidence>
<keyword evidence="1" id="KW-1133">Transmembrane helix</keyword>
<keyword evidence="1" id="KW-0472">Membrane</keyword>
<proteinExistence type="predicted"/>
<protein>
    <submittedName>
        <fullName evidence="6">Uncharacterized protein</fullName>
    </submittedName>
</protein>
<dbReference type="EMBL" id="CAJNRG010015334">
    <property type="protein sequence ID" value="CAF2165212.1"/>
    <property type="molecule type" value="Genomic_DNA"/>
</dbReference>
<dbReference type="Proteomes" id="UP000663866">
    <property type="component" value="Unassembled WGS sequence"/>
</dbReference>
<evidence type="ECO:0000313" key="11">
    <source>
        <dbReference type="Proteomes" id="UP000663824"/>
    </source>
</evidence>
<dbReference type="Proteomes" id="UP000663887">
    <property type="component" value="Unassembled WGS sequence"/>
</dbReference>
<evidence type="ECO:0000313" key="12">
    <source>
        <dbReference type="Proteomes" id="UP000663866"/>
    </source>
</evidence>
<evidence type="ECO:0000313" key="9">
    <source>
        <dbReference type="EMBL" id="CAF3961779.1"/>
    </source>
</evidence>
<sequence>MLNTLLYYLLLYYLLLSTSILSVVVSATYFNSDHGLVQFGLGQKANPQDYNGPWGEGVKCPYSNPPFPDGTTVYKGSVPSAMTTDAVNYLRDVNIKIFQVSETKTYSSLANVYFVMRKEFHTWHYSGGKLLTGCWTGVTVYQYINHP</sequence>
<dbReference type="Proteomes" id="UP000663855">
    <property type="component" value="Unassembled WGS sequence"/>
</dbReference>
<dbReference type="Proteomes" id="UP000663824">
    <property type="component" value="Unassembled WGS sequence"/>
</dbReference>
<dbReference type="EMBL" id="CAJOBI010003254">
    <property type="protein sequence ID" value="CAF3961779.1"/>
    <property type="molecule type" value="Genomic_DNA"/>
</dbReference>
<dbReference type="EMBL" id="CAJNRE010019513">
    <property type="protein sequence ID" value="CAF2200210.1"/>
    <property type="molecule type" value="Genomic_DNA"/>
</dbReference>
<dbReference type="EMBL" id="CAJNOW010009248">
    <property type="protein sequence ID" value="CAF1557656.1"/>
    <property type="molecule type" value="Genomic_DNA"/>
</dbReference>
<keyword evidence="1" id="KW-0812">Transmembrane</keyword>